<accession>M7NSK5</accession>
<protein>
    <submittedName>
        <fullName evidence="2">Zinc carboxypeptidase</fullName>
    </submittedName>
</protein>
<dbReference type="EMBL" id="AODQ01000113">
    <property type="protein sequence ID" value="EMR01469.1"/>
    <property type="molecule type" value="Genomic_DNA"/>
</dbReference>
<dbReference type="PATRIC" id="fig|1279009.4.peg.3442"/>
<feature type="domain" description="Peptidase M14" evidence="1">
    <location>
        <begin position="41"/>
        <end position="176"/>
    </location>
</feature>
<dbReference type="GO" id="GO:0006508">
    <property type="term" value="P:proteolysis"/>
    <property type="evidence" value="ECO:0007669"/>
    <property type="project" value="InterPro"/>
</dbReference>
<dbReference type="AlphaFoldDB" id="M7NSK5"/>
<gene>
    <name evidence="2" type="ORF">ADICEAN_03400</name>
</gene>
<dbReference type="STRING" id="1279009.ADICEAN_03400"/>
<name>M7NSK5_9BACT</name>
<evidence type="ECO:0000259" key="1">
    <source>
        <dbReference type="Pfam" id="PF00246"/>
    </source>
</evidence>
<dbReference type="Pfam" id="PF00246">
    <property type="entry name" value="Peptidase_M14"/>
    <property type="match status" value="1"/>
</dbReference>
<keyword evidence="3" id="KW-1185">Reference proteome</keyword>
<evidence type="ECO:0000313" key="3">
    <source>
        <dbReference type="Proteomes" id="UP000011910"/>
    </source>
</evidence>
<dbReference type="InterPro" id="IPR000834">
    <property type="entry name" value="Peptidase_M14"/>
</dbReference>
<sequence>MQRYALLLLLLLPLSLRAQKLPTRFELSDSTQSPPYAEAMAWWRALDKASPLISMRAAGPTDSGEPLQLVLYSPSGESDLQKLKKEGKSILFINNAIHPGEPDGVDASMLLLRELAFSKRFQQEVGDVVIALIPFYNIGGALNRNSTTRANQNGPEAYGFRGNARNLDLNRDFIKLDSRNAHSFTELFLQLKPQLYVETHVSNGADYPYTMTLLSTQHNKLGGPLAEYLRQQLEPRLYQQMAQKGWPMTPYVNVWGSTPDKGWVAFNDPPRYSSGFAALHHTIGLVTETHMLKPYNMRVAATYQFLLAAAKAVAQEGKKLQQLQLEQQQHTARQQALPLQWVSDTSQHTPFRFRGYEGRQETSAVSGQPRLRYDRSKPFEKEIKLYDTYRPTGQVQVPRYYVLPQGWWPVVERLKANGVLMRPLQRDSSMQAEVYRIADYKTVARPYEGHYLHHSVVVEGEKREVKLRRGDLLIPTDQPARRFLVEVLEPAAPDSYFSWNFFDAILQQKEGFSGYVFEDVAAELLKKNPALKKALEEKRAAEPDFAKDGAAQLEFIYKRSPYYEEAHLRYPVYRVF</sequence>
<keyword evidence="2" id="KW-0378">Hydrolase</keyword>
<dbReference type="eggNOG" id="COG2866">
    <property type="taxonomic scope" value="Bacteria"/>
</dbReference>
<dbReference type="SUPFAM" id="SSF53187">
    <property type="entry name" value="Zn-dependent exopeptidases"/>
    <property type="match status" value="1"/>
</dbReference>
<keyword evidence="2" id="KW-0645">Protease</keyword>
<dbReference type="GO" id="GO:0008270">
    <property type="term" value="F:zinc ion binding"/>
    <property type="evidence" value="ECO:0007669"/>
    <property type="project" value="InterPro"/>
</dbReference>
<organism evidence="2 3">
    <name type="scientific">Cesiribacter andamanensis AMV16</name>
    <dbReference type="NCBI Taxonomy" id="1279009"/>
    <lineage>
        <taxon>Bacteria</taxon>
        <taxon>Pseudomonadati</taxon>
        <taxon>Bacteroidota</taxon>
        <taxon>Cytophagia</taxon>
        <taxon>Cytophagales</taxon>
        <taxon>Cesiribacteraceae</taxon>
        <taxon>Cesiribacter</taxon>
    </lineage>
</organism>
<dbReference type="RefSeq" id="WP_009196783.1">
    <property type="nucleotide sequence ID" value="NZ_AODQ01000113.1"/>
</dbReference>
<proteinExistence type="predicted"/>
<keyword evidence="2" id="KW-0121">Carboxypeptidase</keyword>
<dbReference type="Proteomes" id="UP000011910">
    <property type="component" value="Unassembled WGS sequence"/>
</dbReference>
<evidence type="ECO:0000313" key="2">
    <source>
        <dbReference type="EMBL" id="EMR01469.1"/>
    </source>
</evidence>
<dbReference type="GO" id="GO:0004181">
    <property type="term" value="F:metallocarboxypeptidase activity"/>
    <property type="evidence" value="ECO:0007669"/>
    <property type="project" value="InterPro"/>
</dbReference>
<reference evidence="2 3" key="1">
    <citation type="journal article" date="2013" name="Genome Announc.">
        <title>Draft Genome Sequence of Cesiribacter andamanensis Strain AMV16T, Isolated from a Soil Sample from a Mud Volcano in the Andaman Islands, India.</title>
        <authorList>
            <person name="Shivaji S."/>
            <person name="Ara S."/>
            <person name="Begum Z."/>
            <person name="Srinivas T.N."/>
            <person name="Singh A."/>
            <person name="Kumar Pinnaka A."/>
        </authorList>
    </citation>
    <scope>NUCLEOTIDE SEQUENCE [LARGE SCALE GENOMIC DNA]</scope>
    <source>
        <strain evidence="2 3">AMV16</strain>
    </source>
</reference>
<dbReference type="Gene3D" id="3.40.630.10">
    <property type="entry name" value="Zn peptidases"/>
    <property type="match status" value="1"/>
</dbReference>
<dbReference type="OrthoDB" id="9767214at2"/>
<comment type="caution">
    <text evidence="2">The sequence shown here is derived from an EMBL/GenBank/DDBJ whole genome shotgun (WGS) entry which is preliminary data.</text>
</comment>